<keyword evidence="4" id="KW-1003">Cell membrane</keyword>
<evidence type="ECO:0000256" key="11">
    <source>
        <dbReference type="ARBA" id="ARBA00023244"/>
    </source>
</evidence>
<dbReference type="PANTHER" id="PTHR44186">
    <property type="match status" value="1"/>
</dbReference>
<evidence type="ECO:0000256" key="13">
    <source>
        <dbReference type="SAM" id="Phobius"/>
    </source>
</evidence>
<dbReference type="SUPFAM" id="SSF48452">
    <property type="entry name" value="TPR-like"/>
    <property type="match status" value="2"/>
</dbReference>
<keyword evidence="9 13" id="KW-1133">Transmembrane helix</keyword>
<keyword evidence="7" id="KW-0677">Repeat</keyword>
<name>A0AAU9C508_9GAMM</name>
<evidence type="ECO:0000256" key="3">
    <source>
        <dbReference type="ARBA" id="ARBA00004744"/>
    </source>
</evidence>
<evidence type="ECO:0000256" key="9">
    <source>
        <dbReference type="ARBA" id="ARBA00022989"/>
    </source>
</evidence>
<evidence type="ECO:0000256" key="2">
    <source>
        <dbReference type="ARBA" id="ARBA00004429"/>
    </source>
</evidence>
<evidence type="ECO:0000259" key="14">
    <source>
        <dbReference type="Pfam" id="PF07219"/>
    </source>
</evidence>
<gene>
    <name evidence="15" type="ORF">MIT9_P2416</name>
</gene>
<dbReference type="PANTHER" id="PTHR44186:SF1">
    <property type="entry name" value="BARDET-BIEDL SYNDROME 4 PROTEIN"/>
    <property type="match status" value="1"/>
</dbReference>
<dbReference type="PROSITE" id="PS50005">
    <property type="entry name" value="TPR"/>
    <property type="match status" value="1"/>
</dbReference>
<keyword evidence="8 12" id="KW-0802">TPR repeat</keyword>
<keyword evidence="10 13" id="KW-0472">Membrane</keyword>
<dbReference type="Gene3D" id="1.25.40.10">
    <property type="entry name" value="Tetratricopeptide repeat domain"/>
    <property type="match status" value="2"/>
</dbReference>
<dbReference type="KEGG" id="mcau:MIT9_P2416"/>
<evidence type="ECO:0000256" key="4">
    <source>
        <dbReference type="ARBA" id="ARBA00022475"/>
    </source>
</evidence>
<dbReference type="GO" id="GO:0042168">
    <property type="term" value="P:heme metabolic process"/>
    <property type="evidence" value="ECO:0007669"/>
    <property type="project" value="InterPro"/>
</dbReference>
<comment type="pathway">
    <text evidence="3">Porphyrin-containing compound metabolism; protoheme biosynthesis.</text>
</comment>
<accession>A0AAU9C508</accession>
<dbReference type="GO" id="GO:0006779">
    <property type="term" value="P:porphyrin-containing compound biosynthetic process"/>
    <property type="evidence" value="ECO:0007669"/>
    <property type="project" value="UniProtKB-KW"/>
</dbReference>
<evidence type="ECO:0000256" key="12">
    <source>
        <dbReference type="PROSITE-ProRule" id="PRU00339"/>
    </source>
</evidence>
<evidence type="ECO:0000256" key="8">
    <source>
        <dbReference type="ARBA" id="ARBA00022803"/>
    </source>
</evidence>
<organism evidence="15 16">
    <name type="scientific">Methylomarinovum caldicuralii</name>
    <dbReference type="NCBI Taxonomy" id="438856"/>
    <lineage>
        <taxon>Bacteria</taxon>
        <taxon>Pseudomonadati</taxon>
        <taxon>Pseudomonadota</taxon>
        <taxon>Gammaproteobacteria</taxon>
        <taxon>Methylococcales</taxon>
        <taxon>Methylothermaceae</taxon>
        <taxon>Methylomarinovum</taxon>
    </lineage>
</organism>
<reference evidence="16" key="1">
    <citation type="journal article" date="2024" name="Int. J. Syst. Evol. Microbiol.">
        <title>Methylomarinovum tepidoasis sp. nov., a moderately thermophilic methanotroph of the family Methylothermaceae isolated from a deep-sea hydrothermal field.</title>
        <authorList>
            <person name="Hirayama H."/>
            <person name="Takaki Y."/>
            <person name="Abe M."/>
            <person name="Miyazaki M."/>
            <person name="Uematsu K."/>
            <person name="Matsui Y."/>
            <person name="Takai K."/>
        </authorList>
    </citation>
    <scope>NUCLEOTIDE SEQUENCE [LARGE SCALE GENOMIC DNA]</scope>
    <source>
        <strain evidence="16">IT-9</strain>
    </source>
</reference>
<dbReference type="NCBIfam" id="TIGR00540">
    <property type="entry name" value="TPR_hemY_coli"/>
    <property type="match status" value="1"/>
</dbReference>
<dbReference type="InterPro" id="IPR011990">
    <property type="entry name" value="TPR-like_helical_dom_sf"/>
</dbReference>
<feature type="domain" description="HemY N-terminal" evidence="14">
    <location>
        <begin position="35"/>
        <end position="141"/>
    </location>
</feature>
<evidence type="ECO:0000256" key="10">
    <source>
        <dbReference type="ARBA" id="ARBA00023136"/>
    </source>
</evidence>
<proteinExistence type="predicted"/>
<dbReference type="Proteomes" id="UP001321825">
    <property type="component" value="Chromosome"/>
</dbReference>
<comment type="function">
    <text evidence="1">Involved in a late step of protoheme IX synthesis.</text>
</comment>
<dbReference type="SMART" id="SM00028">
    <property type="entry name" value="TPR"/>
    <property type="match status" value="3"/>
</dbReference>
<keyword evidence="5" id="KW-0997">Cell inner membrane</keyword>
<evidence type="ECO:0000256" key="1">
    <source>
        <dbReference type="ARBA" id="ARBA00002962"/>
    </source>
</evidence>
<dbReference type="EMBL" id="AP024714">
    <property type="protein sequence ID" value="BCX82828.1"/>
    <property type="molecule type" value="Genomic_DNA"/>
</dbReference>
<dbReference type="Pfam" id="PF07219">
    <property type="entry name" value="HemY_N"/>
    <property type="match status" value="1"/>
</dbReference>
<dbReference type="RefSeq" id="WP_317705216.1">
    <property type="nucleotide sequence ID" value="NZ_AP024714.1"/>
</dbReference>
<evidence type="ECO:0000313" key="15">
    <source>
        <dbReference type="EMBL" id="BCX82828.1"/>
    </source>
</evidence>
<evidence type="ECO:0000256" key="6">
    <source>
        <dbReference type="ARBA" id="ARBA00022692"/>
    </source>
</evidence>
<evidence type="ECO:0000256" key="7">
    <source>
        <dbReference type="ARBA" id="ARBA00022737"/>
    </source>
</evidence>
<protein>
    <submittedName>
        <fullName evidence="15">HemY protein</fullName>
    </submittedName>
</protein>
<evidence type="ECO:0000313" key="16">
    <source>
        <dbReference type="Proteomes" id="UP001321825"/>
    </source>
</evidence>
<feature type="transmembrane region" description="Helical" evidence="13">
    <location>
        <begin position="48"/>
        <end position="75"/>
    </location>
</feature>
<keyword evidence="11" id="KW-0627">Porphyrin biosynthesis</keyword>
<comment type="subcellular location">
    <subcellularLocation>
        <location evidence="2">Cell inner membrane</location>
        <topology evidence="2">Multi-pass membrane protein</topology>
    </subcellularLocation>
</comment>
<evidence type="ECO:0000256" key="5">
    <source>
        <dbReference type="ARBA" id="ARBA00022519"/>
    </source>
</evidence>
<keyword evidence="6 13" id="KW-0812">Transmembrane</keyword>
<dbReference type="GO" id="GO:0005886">
    <property type="term" value="C:plasma membrane"/>
    <property type="evidence" value="ECO:0007669"/>
    <property type="project" value="UniProtKB-SubCell"/>
</dbReference>
<keyword evidence="16" id="KW-1185">Reference proteome</keyword>
<dbReference type="InterPro" id="IPR010817">
    <property type="entry name" value="HemY_N"/>
</dbReference>
<dbReference type="AlphaFoldDB" id="A0AAU9C508"/>
<feature type="repeat" description="TPR" evidence="12">
    <location>
        <begin position="370"/>
        <end position="403"/>
    </location>
</feature>
<dbReference type="InterPro" id="IPR005254">
    <property type="entry name" value="Heme_biosyn_assoc_TPR_pro"/>
</dbReference>
<sequence length="415" mass="46622">MEALKKQLIIWSAVLLAAVAAAFLLPRLKLLQDAGYVLIGWGRWEIELTALTLILIFIVGFILFYAAIRLTALLIRLPVLLRQRKAQAQADAAFQRLLHGLREAAEGNWEQAEKVLIEGAALSGQALVHYLTAARAAHQRGALRQRDEYLKKAREVEPDAEVAVKLTEAELHVANEDFDKALKSLQRLEKIAPANAQALRLMHQVYTRLGKWDALTRLLPRLRKNQALLEAEVRLMELEACSALLREAARAHDPKTLEEAWQKIPEPLRKEADLQAIYFAAMIEAGAGDVIEPELRRTLTRHWNETLLVLYGTLELPDAAAQLAHAETWRKRHGDDPILLRVLGKLALRAGELDKAEDYLTRSLEKQPAAETYRLLGDLFLRRGESDKAAECYRRGLMLASKAVIEEVEAHPEGG</sequence>
<dbReference type="InterPro" id="IPR019734">
    <property type="entry name" value="TPR_rpt"/>
</dbReference>
<dbReference type="Pfam" id="PF13432">
    <property type="entry name" value="TPR_16"/>
    <property type="match status" value="1"/>
</dbReference>